<protein>
    <submittedName>
        <fullName evidence="1">Uncharacterized protein</fullName>
    </submittedName>
</protein>
<accession>A0AA37H131</accession>
<comment type="caution">
    <text evidence="1">The sequence shown here is derived from an EMBL/GenBank/DDBJ whole genome shotgun (WGS) entry which is preliminary data.</text>
</comment>
<evidence type="ECO:0000313" key="1">
    <source>
        <dbReference type="EMBL" id="GJC90036.1"/>
    </source>
</evidence>
<organism evidence="1 2">
    <name type="scientific">Colletotrichum liriopes</name>
    <dbReference type="NCBI Taxonomy" id="708192"/>
    <lineage>
        <taxon>Eukaryota</taxon>
        <taxon>Fungi</taxon>
        <taxon>Dikarya</taxon>
        <taxon>Ascomycota</taxon>
        <taxon>Pezizomycotina</taxon>
        <taxon>Sordariomycetes</taxon>
        <taxon>Hypocreomycetidae</taxon>
        <taxon>Glomerellales</taxon>
        <taxon>Glomerellaceae</taxon>
        <taxon>Colletotrichum</taxon>
        <taxon>Colletotrichum spaethianum species complex</taxon>
    </lineage>
</organism>
<name>A0AA37H131_9PEZI</name>
<keyword evidence="2" id="KW-1185">Reference proteome</keyword>
<reference evidence="1 2" key="1">
    <citation type="submission" date="2021-07" db="EMBL/GenBank/DDBJ databases">
        <title>Genome data of Colletotrichum spaethianum.</title>
        <authorList>
            <person name="Utami Y.D."/>
            <person name="Hiruma K."/>
        </authorList>
    </citation>
    <scope>NUCLEOTIDE SEQUENCE [LARGE SCALE GENOMIC DNA]</scope>
    <source>
        <strain evidence="1 2">MAFF 242679</strain>
    </source>
</reference>
<dbReference type="Proteomes" id="UP001055172">
    <property type="component" value="Unassembled WGS sequence"/>
</dbReference>
<dbReference type="EMBL" id="BPPX01000048">
    <property type="protein sequence ID" value="GJC90036.1"/>
    <property type="molecule type" value="Genomic_DNA"/>
</dbReference>
<proteinExistence type="predicted"/>
<gene>
    <name evidence="1" type="ORF">ColLi_12874</name>
</gene>
<dbReference type="AlphaFoldDB" id="A0AA37H131"/>
<sequence length="210" mass="23549">MAQSDADDAASGAITPDKAYNFTLKKSGDDTTTNIDWLTCSLVIDSLLDRRAAHLRSLSHVPEADRVYKPGVWLIPEYNIEFLLVVSNYFKDFQFPANVKWSADDGDAIFRAHLLRQFRDGKTGLDAIMQTSAGYNLDLDPHDPKTADTLYLATPRAIYKCESLRPLLSPQAQDLLIQEDKDRRALSYGNGPIMDPDSRSAWEDGLKYGF</sequence>
<evidence type="ECO:0000313" key="2">
    <source>
        <dbReference type="Proteomes" id="UP001055172"/>
    </source>
</evidence>